<dbReference type="InterPro" id="IPR000555">
    <property type="entry name" value="JAMM/MPN+_dom"/>
</dbReference>
<dbReference type="GO" id="GO:0003743">
    <property type="term" value="F:translation initiation factor activity"/>
    <property type="evidence" value="ECO:0007669"/>
    <property type="project" value="TreeGrafter"/>
</dbReference>
<name>A0A1E4TD98_9ASCO</name>
<sequence>MSFIQLTQPSGTFGAGGSVGIPLTVTVHPQVIFSILDHAIRHEQGQPKVIGTLLGIRSDDGTELEIKTAYGVPYVDSSEEGEFRMDMDYNQHMYTLHQKIQPSEVVIGWYSNFSEMNPLAFLAQGFYGERTRPFSPVYLSVDARPGQPFSVQAYVSSKIGAGSIRPVIAEDGSIQPTKTTVFEPVHTILKENSLVDAAGFAQVYEGAKSPSGAAQVISDPKRLQESIETVLEMVERVKRYVNDVIQGTAPARINVGKYLFAALATKPKVDPESVEQMITSHLQDVLMTVYLANAVKAQIDLSQKLVSTI</sequence>
<dbReference type="GO" id="GO:0008237">
    <property type="term" value="F:metallopeptidase activity"/>
    <property type="evidence" value="ECO:0007669"/>
    <property type="project" value="InterPro"/>
</dbReference>
<dbReference type="AlphaFoldDB" id="A0A1E4TD98"/>
<reference evidence="3" key="1">
    <citation type="submission" date="2016-02" db="EMBL/GenBank/DDBJ databases">
        <title>Comparative genomics of biotechnologically important yeasts.</title>
        <authorList>
            <consortium name="DOE Joint Genome Institute"/>
            <person name="Riley R."/>
            <person name="Haridas S."/>
            <person name="Wolfe K.H."/>
            <person name="Lopes M.R."/>
            <person name="Hittinger C.T."/>
            <person name="Goker M."/>
            <person name="Salamov A."/>
            <person name="Wisecaver J."/>
            <person name="Long T.M."/>
            <person name="Aerts A.L."/>
            <person name="Barry K."/>
            <person name="Choi C."/>
            <person name="Clum A."/>
            <person name="Coughlan A.Y."/>
            <person name="Deshpande S."/>
            <person name="Douglass A.P."/>
            <person name="Hanson S.J."/>
            <person name="Klenk H.-P."/>
            <person name="Labutti K."/>
            <person name="Lapidus A."/>
            <person name="Lindquist E."/>
            <person name="Lipzen A."/>
            <person name="Meier-Kolthoff J.P."/>
            <person name="Ohm R.A."/>
            <person name="Otillar R.P."/>
            <person name="Pangilinan J."/>
            <person name="Peng Y."/>
            <person name="Rokas A."/>
            <person name="Rosa C.A."/>
            <person name="Scheuner C."/>
            <person name="Sibirny A.A."/>
            <person name="Slot J.C."/>
            <person name="Stielow J.B."/>
            <person name="Sun H."/>
            <person name="Kurtzman C.P."/>
            <person name="Blackwell M."/>
            <person name="Jeffries T.W."/>
            <person name="Grigoriev I.V."/>
        </authorList>
    </citation>
    <scope>NUCLEOTIDE SEQUENCE [LARGE SCALE GENOMIC DNA]</scope>
    <source>
        <strain evidence="3">NRRL Y-17796</strain>
    </source>
</reference>
<evidence type="ECO:0000313" key="2">
    <source>
        <dbReference type="EMBL" id="ODV89731.1"/>
    </source>
</evidence>
<dbReference type="Gene3D" id="3.40.140.10">
    <property type="entry name" value="Cytidine Deaminase, domain 2"/>
    <property type="match status" value="1"/>
</dbReference>
<dbReference type="Proteomes" id="UP000095023">
    <property type="component" value="Unassembled WGS sequence"/>
</dbReference>
<dbReference type="InterPro" id="IPR037518">
    <property type="entry name" value="MPN"/>
</dbReference>
<feature type="domain" description="MPN" evidence="1">
    <location>
        <begin position="25"/>
        <end position="160"/>
    </location>
</feature>
<dbReference type="GO" id="GO:0031369">
    <property type="term" value="F:translation initiation factor binding"/>
    <property type="evidence" value="ECO:0007669"/>
    <property type="project" value="TreeGrafter"/>
</dbReference>
<dbReference type="PANTHER" id="PTHR10540:SF6">
    <property type="entry name" value="EUKARYOTIC TRANSLATION INITIATION FACTOR 3 SUBUNIT F"/>
    <property type="match status" value="1"/>
</dbReference>
<accession>A0A1E4TD98</accession>
<keyword evidence="3" id="KW-1185">Reference proteome</keyword>
<dbReference type="EMBL" id="KV453843">
    <property type="protein sequence ID" value="ODV89731.1"/>
    <property type="molecule type" value="Genomic_DNA"/>
</dbReference>
<gene>
    <name evidence="2" type="ORF">CANCADRAFT_32899</name>
</gene>
<dbReference type="InterPro" id="IPR024969">
    <property type="entry name" value="EIF3F/CSN6-like_C"/>
</dbReference>
<dbReference type="OrthoDB" id="25498at2759"/>
<dbReference type="Pfam" id="PF01398">
    <property type="entry name" value="JAB"/>
    <property type="match status" value="1"/>
</dbReference>
<dbReference type="GO" id="GO:0071541">
    <property type="term" value="C:eukaryotic translation initiation factor 3 complex, eIF3m"/>
    <property type="evidence" value="ECO:0007669"/>
    <property type="project" value="TreeGrafter"/>
</dbReference>
<evidence type="ECO:0000313" key="3">
    <source>
        <dbReference type="Proteomes" id="UP000095023"/>
    </source>
</evidence>
<proteinExistence type="predicted"/>
<dbReference type="Pfam" id="PF13012">
    <property type="entry name" value="MitMem_reg"/>
    <property type="match status" value="1"/>
</dbReference>
<organism evidence="2 3">
    <name type="scientific">Tortispora caseinolytica NRRL Y-17796</name>
    <dbReference type="NCBI Taxonomy" id="767744"/>
    <lineage>
        <taxon>Eukaryota</taxon>
        <taxon>Fungi</taxon>
        <taxon>Dikarya</taxon>
        <taxon>Ascomycota</taxon>
        <taxon>Saccharomycotina</taxon>
        <taxon>Trigonopsidomycetes</taxon>
        <taxon>Trigonopsidales</taxon>
        <taxon>Trigonopsidaceae</taxon>
        <taxon>Tortispora</taxon>
    </lineage>
</organism>
<dbReference type="PANTHER" id="PTHR10540">
    <property type="entry name" value="EUKARYOTIC TRANSLATION INITIATION FACTOR 3 SUBUNIT F-RELATED"/>
    <property type="match status" value="1"/>
</dbReference>
<dbReference type="PROSITE" id="PS50249">
    <property type="entry name" value="MPN"/>
    <property type="match status" value="1"/>
</dbReference>
<protein>
    <recommendedName>
        <fullName evidence="1">MPN domain-containing protein</fullName>
    </recommendedName>
</protein>
<evidence type="ECO:0000259" key="1">
    <source>
        <dbReference type="PROSITE" id="PS50249"/>
    </source>
</evidence>